<gene>
    <name evidence="1" type="ORF">B0F88_11541</name>
</gene>
<protein>
    <submittedName>
        <fullName evidence="1">Uncharacterized protein</fullName>
    </submittedName>
</protein>
<evidence type="ECO:0000313" key="2">
    <source>
        <dbReference type="Proteomes" id="UP000238071"/>
    </source>
</evidence>
<dbReference type="RefSeq" id="WP_104424929.1">
    <property type="nucleotide sequence ID" value="NZ_PTIY01000015.1"/>
</dbReference>
<organism evidence="1 2">
    <name type="scientific">Methylobacter tundripaludum</name>
    <dbReference type="NCBI Taxonomy" id="173365"/>
    <lineage>
        <taxon>Bacteria</taxon>
        <taxon>Pseudomonadati</taxon>
        <taxon>Pseudomonadota</taxon>
        <taxon>Gammaproteobacteria</taxon>
        <taxon>Methylococcales</taxon>
        <taxon>Methylococcaceae</taxon>
        <taxon>Methylobacter</taxon>
    </lineage>
</organism>
<comment type="caution">
    <text evidence="1">The sequence shown here is derived from an EMBL/GenBank/DDBJ whole genome shotgun (WGS) entry which is preliminary data.</text>
</comment>
<sequence length="329" mass="36089">MKLKNVKDWDAIENFLTAHGQHYYYGYKDCYNDLNQDKTYTDDEAGARELSRDLMAVLNNKLDVNRQAQDSVQKKLIEICELIRVGRAGGGPLFGAPTATWYGDVVMNGLCFGFTEIFKGHTDWEMALWEAIVAWRPIAGDTATCLAALNEYLDGAINWSDGLKANRALEGALMLKEAWEYMNLESTDYGFAPAWLDLVGTAATTTLVDKGEVTKNIITLGDARIFIGSVGNLVELDALKTGGSAYILEISTPNHSMMARFNNGVIDALESEENGMGVVTNWNALADFLWAGIQIGYTQGDTIPLNIDVKRLAPNGTDTSDGKIDMTGI</sequence>
<keyword evidence="2" id="KW-1185">Reference proteome</keyword>
<reference evidence="1 2" key="1">
    <citation type="submission" date="2018-02" db="EMBL/GenBank/DDBJ databases">
        <title>Subsurface microbial communities from deep shales in Ohio and West Virginia, USA.</title>
        <authorList>
            <person name="Wrighton K."/>
        </authorList>
    </citation>
    <scope>NUCLEOTIDE SEQUENCE [LARGE SCALE GENOMIC DNA]</scope>
    <source>
        <strain evidence="1 2">OWC-G53F</strain>
    </source>
</reference>
<dbReference type="EMBL" id="PTIY01000015">
    <property type="protein sequence ID" value="PPK66951.1"/>
    <property type="molecule type" value="Genomic_DNA"/>
</dbReference>
<proteinExistence type="predicted"/>
<evidence type="ECO:0000313" key="1">
    <source>
        <dbReference type="EMBL" id="PPK66951.1"/>
    </source>
</evidence>
<dbReference type="AlphaFoldDB" id="A0A2S6GP94"/>
<name>A0A2S6GP94_9GAMM</name>
<accession>A0A2S6GP94</accession>
<dbReference type="Proteomes" id="UP000238071">
    <property type="component" value="Unassembled WGS sequence"/>
</dbReference>